<evidence type="ECO:0000313" key="1">
    <source>
        <dbReference type="EMBL" id="MPC27430.1"/>
    </source>
</evidence>
<sequence>MHFAAREVFVSGTEAAHVWPRGRAVDPAQRSPATVCPEGGRCWPAVPRPTGPGQPCQEVTPQECFWCDIGCMGGWGGGAGQAGKFLTWTKQCTGCHGTAFLHAPSSVGTRSHPCRTLASACGPLAKQSYRHAGRGTPGRRRRCAVVQ</sequence>
<reference evidence="1 2" key="1">
    <citation type="submission" date="2019-05" db="EMBL/GenBank/DDBJ databases">
        <title>Another draft genome of Portunus trituberculatus and its Hox gene families provides insights of decapod evolution.</title>
        <authorList>
            <person name="Jeong J.-H."/>
            <person name="Song I."/>
            <person name="Kim S."/>
            <person name="Choi T."/>
            <person name="Kim D."/>
            <person name="Ryu S."/>
            <person name="Kim W."/>
        </authorList>
    </citation>
    <scope>NUCLEOTIDE SEQUENCE [LARGE SCALE GENOMIC DNA]</scope>
    <source>
        <tissue evidence="1">Muscle</tissue>
    </source>
</reference>
<name>A0A5B7E0K4_PORTR</name>
<comment type="caution">
    <text evidence="1">The sequence shown here is derived from an EMBL/GenBank/DDBJ whole genome shotgun (WGS) entry which is preliminary data.</text>
</comment>
<protein>
    <submittedName>
        <fullName evidence="1">Uncharacterized protein</fullName>
    </submittedName>
</protein>
<dbReference type="AlphaFoldDB" id="A0A5B7E0K4"/>
<organism evidence="1 2">
    <name type="scientific">Portunus trituberculatus</name>
    <name type="common">Swimming crab</name>
    <name type="synonym">Neptunus trituberculatus</name>
    <dbReference type="NCBI Taxonomy" id="210409"/>
    <lineage>
        <taxon>Eukaryota</taxon>
        <taxon>Metazoa</taxon>
        <taxon>Ecdysozoa</taxon>
        <taxon>Arthropoda</taxon>
        <taxon>Crustacea</taxon>
        <taxon>Multicrustacea</taxon>
        <taxon>Malacostraca</taxon>
        <taxon>Eumalacostraca</taxon>
        <taxon>Eucarida</taxon>
        <taxon>Decapoda</taxon>
        <taxon>Pleocyemata</taxon>
        <taxon>Brachyura</taxon>
        <taxon>Eubrachyura</taxon>
        <taxon>Portunoidea</taxon>
        <taxon>Portunidae</taxon>
        <taxon>Portuninae</taxon>
        <taxon>Portunus</taxon>
    </lineage>
</organism>
<evidence type="ECO:0000313" key="2">
    <source>
        <dbReference type="Proteomes" id="UP000324222"/>
    </source>
</evidence>
<dbReference type="Proteomes" id="UP000324222">
    <property type="component" value="Unassembled WGS sequence"/>
</dbReference>
<accession>A0A5B7E0K4</accession>
<keyword evidence="2" id="KW-1185">Reference proteome</keyword>
<proteinExistence type="predicted"/>
<dbReference type="EMBL" id="VSRR010001746">
    <property type="protein sequence ID" value="MPC27430.1"/>
    <property type="molecule type" value="Genomic_DNA"/>
</dbReference>
<gene>
    <name evidence="1" type="ORF">E2C01_020599</name>
</gene>